<organism evidence="2 3">
    <name type="scientific">Candidatus Pedobacter colombiensis</name>
    <dbReference type="NCBI Taxonomy" id="3121371"/>
    <lineage>
        <taxon>Bacteria</taxon>
        <taxon>Pseudomonadati</taxon>
        <taxon>Bacteroidota</taxon>
        <taxon>Sphingobacteriia</taxon>
        <taxon>Sphingobacteriales</taxon>
        <taxon>Sphingobacteriaceae</taxon>
        <taxon>Pedobacter</taxon>
    </lineage>
</organism>
<reference evidence="2" key="1">
    <citation type="submission" date="2023-03" db="EMBL/GenBank/DDBJ databases">
        <title>Andean soil-derived lignocellulolytic bacterial consortium as a source of novel taxa and putative plastic-active enzymes.</title>
        <authorList>
            <person name="Diaz-Garcia L."/>
            <person name="Chuvochina M."/>
            <person name="Feuerriegel G."/>
            <person name="Bunk B."/>
            <person name="Sproer C."/>
            <person name="Streit W.R."/>
            <person name="Rodriguez L.M."/>
            <person name="Overmann J."/>
            <person name="Jimenez D.J."/>
        </authorList>
    </citation>
    <scope>NUCLEOTIDE SEQUENCE</scope>
    <source>
        <strain evidence="2">MAG 3858</strain>
    </source>
</reference>
<proteinExistence type="predicted"/>
<dbReference type="PANTHER" id="PTHR33498:SF1">
    <property type="entry name" value="TRANSPOSASE FOR INSERTION SEQUENCE ELEMENT IS1557"/>
    <property type="match status" value="1"/>
</dbReference>
<evidence type="ECO:0000259" key="1">
    <source>
        <dbReference type="Pfam" id="PF01610"/>
    </source>
</evidence>
<dbReference type="PANTHER" id="PTHR33498">
    <property type="entry name" value="TRANSPOSASE FOR INSERTION SEQUENCE ELEMENT IS1557"/>
    <property type="match status" value="1"/>
</dbReference>
<evidence type="ECO:0000313" key="3">
    <source>
        <dbReference type="Proteomes" id="UP001214530"/>
    </source>
</evidence>
<dbReference type="Pfam" id="PF01610">
    <property type="entry name" value="DDE_Tnp_ISL3"/>
    <property type="match status" value="1"/>
</dbReference>
<gene>
    <name evidence="2" type="ORF">P0Y49_06995</name>
</gene>
<dbReference type="InterPro" id="IPR047951">
    <property type="entry name" value="Transpos_ISL3"/>
</dbReference>
<sequence length="439" mass="51174">MDSTLLSLILPEGLSDYFEFDRAATIDGSTYIYLIEKNIHPQEFSGDHLLSKGFYDEASVRDFPLRGKPYFLNLKRRKWLNTRTSKIVSRDWQLVAEGTKMTQEFAFFLKDYLDSTPISCKSLGHFFGVDGKRLEEQYARHLSDFTSWDQAEHSENWLLFANNMGEYLSIDETSLSQGELYTILTNKGAKGKKGALVAIVKGTESESIIKVLHRMKEQVRKQVKEVTLDLAPTMTRIVKRSFPKAKLVSDRFHVQQLANEGVQEIRIKHRWDAIEQENKEMDLAREVKKPWIPELLENGDTIKQLLARSRYLLFKKEVNWTPSQNHRAELLFKLYPDLQQAYKVSQELSSILSHSKTKMIAFKKLALWYNKIEKMGYKSFNTISRTVQNNYETILNYFDNRSTNASAESFNAKIKAFRTQFRGVRNVKFFLFRLSKIYA</sequence>
<dbReference type="EMBL" id="CP119313">
    <property type="protein sequence ID" value="WEK20881.1"/>
    <property type="molecule type" value="Genomic_DNA"/>
</dbReference>
<dbReference type="InterPro" id="IPR002560">
    <property type="entry name" value="Transposase_DDE"/>
</dbReference>
<evidence type="ECO:0000313" key="2">
    <source>
        <dbReference type="EMBL" id="WEK20881.1"/>
    </source>
</evidence>
<dbReference type="AlphaFoldDB" id="A0AAJ6B8V5"/>
<name>A0AAJ6B8V5_9SPHI</name>
<protein>
    <submittedName>
        <fullName evidence="2">Transposase</fullName>
    </submittedName>
</protein>
<dbReference type="Proteomes" id="UP001214530">
    <property type="component" value="Chromosome"/>
</dbReference>
<accession>A0AAJ6B8V5</accession>
<feature type="domain" description="Transposase IS204/IS1001/IS1096/IS1165 DDE" evidence="1">
    <location>
        <begin position="168"/>
        <end position="433"/>
    </location>
</feature>